<dbReference type="Proteomes" id="UP000321124">
    <property type="component" value="Chromosome"/>
</dbReference>
<dbReference type="RefSeq" id="WP_208660959.1">
    <property type="nucleotide sequence ID" value="NZ_CP031775.2"/>
</dbReference>
<gene>
    <name evidence="1" type="ORF">D0436_00480</name>
</gene>
<proteinExistence type="predicted"/>
<dbReference type="AlphaFoldDB" id="A0A5B8QQX8"/>
<dbReference type="EMBL" id="CP031775">
    <property type="protein sequence ID" value="QDZ89050.1"/>
    <property type="molecule type" value="Genomic_DNA"/>
</dbReference>
<accession>A0A5B8QQX8</accession>
<evidence type="ECO:0000313" key="2">
    <source>
        <dbReference type="Proteomes" id="UP000321124"/>
    </source>
</evidence>
<name>A0A5B8QQX8_9GAMM</name>
<sequence length="399" mass="46477">MNSVKYLSPQSDESVQGFIFRVMLLNGWGDFTTLITHGGWGSEPSAPFESKQFFNVFDACLLLNVFEKQLDKYTEYSLFSDRFSHINLFRETFFPHKRKASCGSSIPLRFCRFCIEEQLYDKGFSYFKLEWLTDTFCKTHLTPMYEFKKSSSLAKIKNSLMSVLLADWEAVEELLSTPSFCGEPRQRSSLSLSRDERVVSFSPCAQRILVEYFMSHSDYYPTGCFSVADYGFLSAIQRKYFSKNQRRAQLTKNLEEVYEYEISSNYQRLMDFNAKNLELKQIRHFGKLHWLIKSKVRSCEFCFKHSSDEFRLCLAAGLIYYSGKGFSSKENLCDKSFERLELDIELHQRRLKISDGERVVCKSIEKSNHIAAVGGLEIYQRERELRLKAAAKALDSLIF</sequence>
<dbReference type="KEGG" id="sdeo:D0436_00480"/>
<protein>
    <submittedName>
        <fullName evidence="1">Uncharacterized protein</fullName>
    </submittedName>
</protein>
<evidence type="ECO:0000313" key="1">
    <source>
        <dbReference type="EMBL" id="QDZ89050.1"/>
    </source>
</evidence>
<reference evidence="1 2" key="1">
    <citation type="journal article" date="2019" name="Ecotoxicol. Environ. Saf.">
        <title>Microbial characterization of heavy metal resistant bacterial strains isolated from an electroplating wastewater treatment plant.</title>
        <authorList>
            <person name="Cai X."/>
            <person name="Zheng X."/>
            <person name="Zhang D."/>
            <person name="Iqbal W."/>
            <person name="Liu C."/>
            <person name="Yang B."/>
            <person name="Zhao X."/>
            <person name="Lu X."/>
            <person name="Mao Y."/>
        </authorList>
    </citation>
    <scope>NUCLEOTIDE SEQUENCE [LARGE SCALE GENOMIC DNA]</scope>
    <source>
        <strain evidence="1 2">Ni1-3</strain>
    </source>
</reference>
<organism evidence="1 2">
    <name type="scientific">Shewanella decolorationis</name>
    <dbReference type="NCBI Taxonomy" id="256839"/>
    <lineage>
        <taxon>Bacteria</taxon>
        <taxon>Pseudomonadati</taxon>
        <taxon>Pseudomonadota</taxon>
        <taxon>Gammaproteobacteria</taxon>
        <taxon>Alteromonadales</taxon>
        <taxon>Shewanellaceae</taxon>
        <taxon>Shewanella</taxon>
    </lineage>
</organism>